<evidence type="ECO:0000313" key="13">
    <source>
        <dbReference type="EMBL" id="MXV14430.1"/>
    </source>
</evidence>
<evidence type="ECO:0000256" key="1">
    <source>
        <dbReference type="ARBA" id="ARBA00004571"/>
    </source>
</evidence>
<feature type="domain" description="TonB-dependent receptor-like beta-barrel" evidence="11">
    <location>
        <begin position="170"/>
        <end position="649"/>
    </location>
</feature>
<dbReference type="Pfam" id="PF00593">
    <property type="entry name" value="TonB_dep_Rec_b-barrel"/>
    <property type="match status" value="1"/>
</dbReference>
<evidence type="ECO:0000259" key="11">
    <source>
        <dbReference type="Pfam" id="PF00593"/>
    </source>
</evidence>
<dbReference type="Gene3D" id="2.170.130.10">
    <property type="entry name" value="TonB-dependent receptor, plug domain"/>
    <property type="match status" value="1"/>
</dbReference>
<dbReference type="AlphaFoldDB" id="A0A7K1XU03"/>
<dbReference type="GO" id="GO:0044718">
    <property type="term" value="P:siderophore transmembrane transport"/>
    <property type="evidence" value="ECO:0007669"/>
    <property type="project" value="TreeGrafter"/>
</dbReference>
<keyword evidence="7 8" id="KW-0998">Cell outer membrane</keyword>
<evidence type="ECO:0000256" key="9">
    <source>
        <dbReference type="RuleBase" id="RU003357"/>
    </source>
</evidence>
<proteinExistence type="inferred from homology"/>
<reference evidence="13 14" key="1">
    <citation type="submission" date="2019-11" db="EMBL/GenBank/DDBJ databases">
        <title>Pedobacter sp. HMF7056 Genome sequencing and assembly.</title>
        <authorList>
            <person name="Kang H."/>
            <person name="Kim H."/>
            <person name="Joh K."/>
        </authorList>
    </citation>
    <scope>NUCLEOTIDE SEQUENCE [LARGE SCALE GENOMIC DNA]</scope>
    <source>
        <strain evidence="13 14">HMF7056</strain>
    </source>
</reference>
<evidence type="ECO:0000256" key="3">
    <source>
        <dbReference type="ARBA" id="ARBA00022452"/>
    </source>
</evidence>
<comment type="subcellular location">
    <subcellularLocation>
        <location evidence="1 8">Cell outer membrane</location>
        <topology evidence="1 8">Multi-pass membrane protein</topology>
    </subcellularLocation>
</comment>
<evidence type="ECO:0000256" key="7">
    <source>
        <dbReference type="ARBA" id="ARBA00023237"/>
    </source>
</evidence>
<dbReference type="RefSeq" id="WP_160905404.1">
    <property type="nucleotide sequence ID" value="NZ_WVHS01000001.1"/>
</dbReference>
<evidence type="ECO:0000313" key="14">
    <source>
        <dbReference type="Proteomes" id="UP000451233"/>
    </source>
</evidence>
<evidence type="ECO:0000256" key="4">
    <source>
        <dbReference type="ARBA" id="ARBA00022692"/>
    </source>
</evidence>
<keyword evidence="14" id="KW-1185">Reference proteome</keyword>
<organism evidence="13 14">
    <name type="scientific">Hufsiella ginkgonis</name>
    <dbReference type="NCBI Taxonomy" id="2695274"/>
    <lineage>
        <taxon>Bacteria</taxon>
        <taxon>Pseudomonadati</taxon>
        <taxon>Bacteroidota</taxon>
        <taxon>Sphingobacteriia</taxon>
        <taxon>Sphingobacteriales</taxon>
        <taxon>Sphingobacteriaceae</taxon>
        <taxon>Hufsiella</taxon>
    </lineage>
</organism>
<sequence length="684" mass="75295">MKKFAFVALCFLLTRSLFAQQGADSVVRMEDVQVKGYFSDRPLLRSPASAAVIGAAELSKQPNASLVSAINALPGIRMEERSPGSYRLSVRGSLLRSPFGIRNLKVYLDEFPLTDAGGNTYLNLLDAGSTGRIEFLRGPEGSVFGANSGGAILLNPRSYGSPGESFSIDLGGGSFGLFQERAFFQERSGKYNFSVNQAYQRSDGYRQNSGLHRKYANLSQQWKYRPNANIRAVLLFSDLDYQTPGGLTAVQSAADPKAARPPAGTAPGAADQKAAIYNKTVLGGVLHEIAITRNWKHVISLSGFLTDFKNPFITNYETRKENTWSLRTYAELKDTTGSTVILWNTGLEAQQTNTDFKNYTNNQGIKGSLMAADKLRANQDFAFTHLSLDLFNRLVIEGAASINLYSFGYSSSFPAIKGNVVKRLNNQLMPRLASSFLISPAFAWRASVSRGYSPPTIAEIRASDNVINTGLQPETGWNYETGLRYRTSRFSLDASVFRYKMQQAIVRRVTASDQEYYINAGGTRQTGVESQVSFLVIAPRTHGLVRALELRNSYTYSNFLFSDYKNAAADYSGNKLTGVPSDVLVTSLQVSFPGQVYIFGQHNYTGKIPLNDAGTAYADKFDLLQVKTGWRFRKQKGYTLSLYAGADNLLNEKYSLGNDLNAFGGRYFNPSPGRNYYAGVSVGL</sequence>
<feature type="chain" id="PRO_5029447142" evidence="10">
    <location>
        <begin position="20"/>
        <end position="684"/>
    </location>
</feature>
<evidence type="ECO:0000256" key="2">
    <source>
        <dbReference type="ARBA" id="ARBA00022448"/>
    </source>
</evidence>
<keyword evidence="13" id="KW-0675">Receptor</keyword>
<dbReference type="InterPro" id="IPR036942">
    <property type="entry name" value="Beta-barrel_TonB_sf"/>
</dbReference>
<comment type="similarity">
    <text evidence="8 9">Belongs to the TonB-dependent receptor family.</text>
</comment>
<keyword evidence="6 8" id="KW-0472">Membrane</keyword>
<dbReference type="PANTHER" id="PTHR30069">
    <property type="entry name" value="TONB-DEPENDENT OUTER MEMBRANE RECEPTOR"/>
    <property type="match status" value="1"/>
</dbReference>
<keyword evidence="10" id="KW-0732">Signal</keyword>
<accession>A0A7K1XU03</accession>
<feature type="signal peptide" evidence="10">
    <location>
        <begin position="1"/>
        <end position="19"/>
    </location>
</feature>
<dbReference type="EMBL" id="WVHS01000001">
    <property type="protein sequence ID" value="MXV14430.1"/>
    <property type="molecule type" value="Genomic_DNA"/>
</dbReference>
<dbReference type="PROSITE" id="PS52016">
    <property type="entry name" value="TONB_DEPENDENT_REC_3"/>
    <property type="match status" value="1"/>
</dbReference>
<dbReference type="SUPFAM" id="SSF56935">
    <property type="entry name" value="Porins"/>
    <property type="match status" value="1"/>
</dbReference>
<keyword evidence="4 8" id="KW-0812">Transmembrane</keyword>
<dbReference type="Gene3D" id="2.40.170.20">
    <property type="entry name" value="TonB-dependent receptor, beta-barrel domain"/>
    <property type="match status" value="1"/>
</dbReference>
<protein>
    <submittedName>
        <fullName evidence="13">TonB-dependent receptor</fullName>
    </submittedName>
</protein>
<dbReference type="InterPro" id="IPR037066">
    <property type="entry name" value="Plug_dom_sf"/>
</dbReference>
<evidence type="ECO:0000256" key="6">
    <source>
        <dbReference type="ARBA" id="ARBA00023136"/>
    </source>
</evidence>
<dbReference type="Proteomes" id="UP000451233">
    <property type="component" value="Unassembled WGS sequence"/>
</dbReference>
<evidence type="ECO:0000259" key="12">
    <source>
        <dbReference type="Pfam" id="PF07715"/>
    </source>
</evidence>
<keyword evidence="2 8" id="KW-0813">Transport</keyword>
<evidence type="ECO:0000256" key="10">
    <source>
        <dbReference type="SAM" id="SignalP"/>
    </source>
</evidence>
<evidence type="ECO:0000256" key="8">
    <source>
        <dbReference type="PROSITE-ProRule" id="PRU01360"/>
    </source>
</evidence>
<keyword evidence="5 9" id="KW-0798">TonB box</keyword>
<feature type="domain" description="TonB-dependent receptor plug" evidence="12">
    <location>
        <begin position="44"/>
        <end position="151"/>
    </location>
</feature>
<dbReference type="Pfam" id="PF07715">
    <property type="entry name" value="Plug"/>
    <property type="match status" value="1"/>
</dbReference>
<dbReference type="InterPro" id="IPR000531">
    <property type="entry name" value="Beta-barrel_TonB"/>
</dbReference>
<comment type="caution">
    <text evidence="13">The sequence shown here is derived from an EMBL/GenBank/DDBJ whole genome shotgun (WGS) entry which is preliminary data.</text>
</comment>
<dbReference type="InterPro" id="IPR039426">
    <property type="entry name" value="TonB-dep_rcpt-like"/>
</dbReference>
<gene>
    <name evidence="13" type="ORF">GS398_03905</name>
</gene>
<dbReference type="InterPro" id="IPR012910">
    <property type="entry name" value="Plug_dom"/>
</dbReference>
<keyword evidence="3 8" id="KW-1134">Transmembrane beta strand</keyword>
<dbReference type="GO" id="GO:0015344">
    <property type="term" value="F:siderophore uptake transmembrane transporter activity"/>
    <property type="evidence" value="ECO:0007669"/>
    <property type="project" value="TreeGrafter"/>
</dbReference>
<dbReference type="PANTHER" id="PTHR30069:SF28">
    <property type="entry name" value="TONB-DEPENDENT RECEPTOR YNCD-RELATED"/>
    <property type="match status" value="1"/>
</dbReference>
<dbReference type="GO" id="GO:0009279">
    <property type="term" value="C:cell outer membrane"/>
    <property type="evidence" value="ECO:0007669"/>
    <property type="project" value="UniProtKB-SubCell"/>
</dbReference>
<name>A0A7K1XU03_9SPHI</name>
<evidence type="ECO:0000256" key="5">
    <source>
        <dbReference type="ARBA" id="ARBA00023077"/>
    </source>
</evidence>